<evidence type="ECO:0000313" key="4">
    <source>
        <dbReference type="Proteomes" id="UP000295066"/>
    </source>
</evidence>
<keyword evidence="4" id="KW-1185">Reference proteome</keyword>
<dbReference type="Pfam" id="PF13714">
    <property type="entry name" value="PEP_mutase"/>
    <property type="match status" value="1"/>
</dbReference>
<proteinExistence type="inferred from homology"/>
<dbReference type="GO" id="GO:0046421">
    <property type="term" value="F:methylisocitrate lyase activity"/>
    <property type="evidence" value="ECO:0007669"/>
    <property type="project" value="UniProtKB-ARBA"/>
</dbReference>
<dbReference type="PROSITE" id="PS00161">
    <property type="entry name" value="ISOCITRATE_LYASE"/>
    <property type="match status" value="1"/>
</dbReference>
<dbReference type="EMBL" id="SORI01000023">
    <property type="protein sequence ID" value="TDY55401.1"/>
    <property type="molecule type" value="Genomic_DNA"/>
</dbReference>
<dbReference type="RefSeq" id="WP_133958932.1">
    <property type="nucleotide sequence ID" value="NZ_SORI01000023.1"/>
</dbReference>
<dbReference type="OrthoDB" id="8629576at2"/>
<dbReference type="PANTHER" id="PTHR42905:SF5">
    <property type="entry name" value="CARBOXYVINYL-CARBOXYPHOSPHONATE PHOSPHORYLMUTASE, CHLOROPLASTIC"/>
    <property type="match status" value="1"/>
</dbReference>
<dbReference type="FunFam" id="3.20.20.60:FF:000009">
    <property type="entry name" value="2-methylisocitrate lyase"/>
    <property type="match status" value="1"/>
</dbReference>
<evidence type="ECO:0000313" key="3">
    <source>
        <dbReference type="EMBL" id="TDY55401.1"/>
    </source>
</evidence>
<protein>
    <recommendedName>
        <fullName evidence="2">2-methylisocitrate lyase</fullName>
    </recommendedName>
</protein>
<dbReference type="InterPro" id="IPR039556">
    <property type="entry name" value="ICL/PEPM"/>
</dbReference>
<dbReference type="InterPro" id="IPR040442">
    <property type="entry name" value="Pyrv_kinase-like_dom_sf"/>
</dbReference>
<comment type="caution">
    <text evidence="3">The sequence shown here is derived from an EMBL/GenBank/DDBJ whole genome shotgun (WGS) entry which is preliminary data.</text>
</comment>
<keyword evidence="3" id="KW-0456">Lyase</keyword>
<dbReference type="PANTHER" id="PTHR42905">
    <property type="entry name" value="PHOSPHOENOLPYRUVATE CARBOXYLASE"/>
    <property type="match status" value="1"/>
</dbReference>
<dbReference type="AlphaFoldDB" id="A0A4R8M515"/>
<dbReference type="SUPFAM" id="SSF51621">
    <property type="entry name" value="Phosphoenolpyruvate/pyruvate domain"/>
    <property type="match status" value="1"/>
</dbReference>
<dbReference type="InterPro" id="IPR015813">
    <property type="entry name" value="Pyrv/PenolPyrv_kinase-like_dom"/>
</dbReference>
<dbReference type="Proteomes" id="UP000295066">
    <property type="component" value="Unassembled WGS sequence"/>
</dbReference>
<organism evidence="3 4">
    <name type="scientific">Aminivibrio pyruvatiphilus</name>
    <dbReference type="NCBI Taxonomy" id="1005740"/>
    <lineage>
        <taxon>Bacteria</taxon>
        <taxon>Thermotogati</taxon>
        <taxon>Synergistota</taxon>
        <taxon>Synergistia</taxon>
        <taxon>Synergistales</taxon>
        <taxon>Aminobacteriaceae</taxon>
        <taxon>Aminivibrio</taxon>
    </lineage>
</organism>
<dbReference type="CDD" id="cd00377">
    <property type="entry name" value="ICL_PEPM"/>
    <property type="match status" value="1"/>
</dbReference>
<evidence type="ECO:0000256" key="2">
    <source>
        <dbReference type="ARBA" id="ARBA00073849"/>
    </source>
</evidence>
<gene>
    <name evidence="3" type="ORF">C8D99_1235</name>
</gene>
<dbReference type="InterPro" id="IPR018523">
    <property type="entry name" value="Isocitrate_lyase_ph_CS"/>
</dbReference>
<evidence type="ECO:0000256" key="1">
    <source>
        <dbReference type="ARBA" id="ARBA00009282"/>
    </source>
</evidence>
<comment type="similarity">
    <text evidence="1">Belongs to the isocitrate lyase/PEP mutase superfamily. Methylisocitrate lyase family.</text>
</comment>
<dbReference type="Gene3D" id="3.20.20.60">
    <property type="entry name" value="Phosphoenolpyruvate-binding domains"/>
    <property type="match status" value="1"/>
</dbReference>
<sequence>MKTSKQLRNLLERPGAVVVPGVYDSLSARICEMAGFQAVFHSGYGTAAARLGQPDIGLLTLTEMAAQLKSITRAVRIPVLGDSDNGFGNAVNADRAVREYIWAGAAGLFMEDQVSPKRCGHMEGKQVISRDEMMGKLRAAIDARNELDPDVVIMYRTDAIHVTGFEDALCRAKAAVDAGVDMVFVEALETREQMERAVKEIGVPLMLNLIEGGKTPLVPVKEAEAMGFKMIVPALSALFAAARGMYEVMSEIRKEGVSDGYLDRLFTFREFAELVRLDEIREMEEKYIPPSVLEKKYRGKKRIVE</sequence>
<accession>A0A4R8M515</accession>
<reference evidence="3 4" key="1">
    <citation type="submission" date="2019-03" db="EMBL/GenBank/DDBJ databases">
        <title>Genomic Encyclopedia of Type Strains, Phase IV (KMG-IV): sequencing the most valuable type-strain genomes for metagenomic binning, comparative biology and taxonomic classification.</title>
        <authorList>
            <person name="Goeker M."/>
        </authorList>
    </citation>
    <scope>NUCLEOTIDE SEQUENCE [LARGE SCALE GENOMIC DNA]</scope>
    <source>
        <strain evidence="3 4">DSM 25964</strain>
    </source>
</reference>
<name>A0A4R8M515_9BACT</name>